<dbReference type="PROSITE" id="PS50262">
    <property type="entry name" value="G_PROTEIN_RECEP_F1_2"/>
    <property type="match status" value="1"/>
</dbReference>
<dbReference type="SUPFAM" id="SSF81321">
    <property type="entry name" value="Family A G protein-coupled receptor-like"/>
    <property type="match status" value="1"/>
</dbReference>
<evidence type="ECO:0000313" key="12">
    <source>
        <dbReference type="Proteomes" id="UP000386466"/>
    </source>
</evidence>
<feature type="domain" description="G-protein coupled receptors family 1 profile" evidence="10">
    <location>
        <begin position="98"/>
        <end position="152"/>
    </location>
</feature>
<dbReference type="InterPro" id="IPR017452">
    <property type="entry name" value="GPCR_Rhodpsn_7TM"/>
</dbReference>
<evidence type="ECO:0000256" key="4">
    <source>
        <dbReference type="ARBA" id="ARBA00023040"/>
    </source>
</evidence>
<dbReference type="Gene3D" id="1.20.1070.10">
    <property type="entry name" value="Rhodopsin 7-helix transmembrane proteins"/>
    <property type="match status" value="1"/>
</dbReference>
<evidence type="ECO:0000256" key="5">
    <source>
        <dbReference type="ARBA" id="ARBA00023136"/>
    </source>
</evidence>
<evidence type="ECO:0000256" key="1">
    <source>
        <dbReference type="ARBA" id="ARBA00004141"/>
    </source>
</evidence>
<comment type="subcellular location">
    <subcellularLocation>
        <location evidence="1">Membrane</location>
        <topology evidence="1">Multi-pass membrane protein</topology>
    </subcellularLocation>
</comment>
<keyword evidence="5 9" id="KW-0472">Membrane</keyword>
<accession>A0A485N865</accession>
<keyword evidence="12" id="KW-1185">Reference proteome</keyword>
<dbReference type="PRINTS" id="PR00237">
    <property type="entry name" value="GPCRRHODOPSN"/>
</dbReference>
<keyword evidence="4" id="KW-0297">G-protein coupled receptor</keyword>
<name>A0A485N865_LYNPA</name>
<reference evidence="11 12" key="1">
    <citation type="submission" date="2019-01" db="EMBL/GenBank/DDBJ databases">
        <authorList>
            <person name="Alioto T."/>
            <person name="Alioto T."/>
        </authorList>
    </citation>
    <scope>NUCLEOTIDE SEQUENCE [LARGE SCALE GENOMIC DNA]</scope>
</reference>
<keyword evidence="6 11" id="KW-0675">Receptor</keyword>
<feature type="compositionally biased region" description="Polar residues" evidence="8">
    <location>
        <begin position="217"/>
        <end position="226"/>
    </location>
</feature>
<keyword evidence="7" id="KW-0807">Transducer</keyword>
<sequence length="226" mass="24514">MGQDSCAVAASRVPVGGEGSSLARVGLCRPVAEFFPKEYREHDSEVGLWTEACQNSLLVEISPSGLCPALITHICSFKANIDAVCSLLIPVPVSCFAVVVVLAFIVCWLPFHVGRIIYINTEDSRMMNFSQYFNIVALQLFYLSASINPILYNLISKKYRAAAWKLLLATQSRQRSFCRSRDTEGDMGGDAAGYTETSANVQTSSTSTAKQVALSHNAETSGKTGL</sequence>
<evidence type="ECO:0000259" key="10">
    <source>
        <dbReference type="PROSITE" id="PS50262"/>
    </source>
</evidence>
<keyword evidence="3 9" id="KW-1133">Transmembrane helix</keyword>
<organism evidence="11 12">
    <name type="scientific">Lynx pardinus</name>
    <name type="common">Iberian lynx</name>
    <name type="synonym">Felis pardina</name>
    <dbReference type="NCBI Taxonomy" id="191816"/>
    <lineage>
        <taxon>Eukaryota</taxon>
        <taxon>Metazoa</taxon>
        <taxon>Chordata</taxon>
        <taxon>Craniata</taxon>
        <taxon>Vertebrata</taxon>
        <taxon>Euteleostomi</taxon>
        <taxon>Mammalia</taxon>
        <taxon>Eutheria</taxon>
        <taxon>Laurasiatheria</taxon>
        <taxon>Carnivora</taxon>
        <taxon>Feliformia</taxon>
        <taxon>Felidae</taxon>
        <taxon>Felinae</taxon>
        <taxon>Lynx</taxon>
    </lineage>
</organism>
<feature type="compositionally biased region" description="Polar residues" evidence="8">
    <location>
        <begin position="198"/>
        <end position="210"/>
    </location>
</feature>
<dbReference type="InterPro" id="IPR000276">
    <property type="entry name" value="GPCR_Rhodpsn"/>
</dbReference>
<evidence type="ECO:0000256" key="8">
    <source>
        <dbReference type="SAM" id="MobiDB-lite"/>
    </source>
</evidence>
<dbReference type="GO" id="GO:0005886">
    <property type="term" value="C:plasma membrane"/>
    <property type="evidence" value="ECO:0007669"/>
    <property type="project" value="TreeGrafter"/>
</dbReference>
<proteinExistence type="predicted"/>
<feature type="region of interest" description="Disordered" evidence="8">
    <location>
        <begin position="198"/>
        <end position="226"/>
    </location>
</feature>
<dbReference type="Proteomes" id="UP000386466">
    <property type="component" value="Unassembled WGS sequence"/>
</dbReference>
<feature type="transmembrane region" description="Helical" evidence="9">
    <location>
        <begin position="87"/>
        <end position="111"/>
    </location>
</feature>
<keyword evidence="2 9" id="KW-0812">Transmembrane</keyword>
<dbReference type="AlphaFoldDB" id="A0A485N865"/>
<dbReference type="EMBL" id="CAAGRJ010011693">
    <property type="protein sequence ID" value="VFV28649.1"/>
    <property type="molecule type" value="Genomic_DNA"/>
</dbReference>
<dbReference type="PANTHER" id="PTHR24243">
    <property type="entry name" value="G-PROTEIN COUPLED RECEPTOR"/>
    <property type="match status" value="1"/>
</dbReference>
<evidence type="ECO:0000256" key="9">
    <source>
        <dbReference type="SAM" id="Phobius"/>
    </source>
</evidence>
<dbReference type="PANTHER" id="PTHR24243:SF3">
    <property type="entry name" value="MOTILIN RECEPTOR"/>
    <property type="match status" value="1"/>
</dbReference>
<dbReference type="Pfam" id="PF00001">
    <property type="entry name" value="7tm_1"/>
    <property type="match status" value="1"/>
</dbReference>
<dbReference type="GO" id="GO:0008528">
    <property type="term" value="F:G protein-coupled peptide receptor activity"/>
    <property type="evidence" value="ECO:0007669"/>
    <property type="project" value="TreeGrafter"/>
</dbReference>
<evidence type="ECO:0000256" key="7">
    <source>
        <dbReference type="ARBA" id="ARBA00023224"/>
    </source>
</evidence>
<evidence type="ECO:0000313" key="11">
    <source>
        <dbReference type="EMBL" id="VFV28649.1"/>
    </source>
</evidence>
<feature type="transmembrane region" description="Helical" evidence="9">
    <location>
        <begin position="131"/>
        <end position="155"/>
    </location>
</feature>
<evidence type="ECO:0000256" key="2">
    <source>
        <dbReference type="ARBA" id="ARBA00022692"/>
    </source>
</evidence>
<evidence type="ECO:0000256" key="3">
    <source>
        <dbReference type="ARBA" id="ARBA00022989"/>
    </source>
</evidence>
<evidence type="ECO:0000256" key="6">
    <source>
        <dbReference type="ARBA" id="ARBA00023170"/>
    </source>
</evidence>
<gene>
    <name evidence="11" type="ORF">LYPA_23C007084</name>
</gene>
<protein>
    <submittedName>
        <fullName evidence="11">Motilin receptor-like</fullName>
    </submittedName>
</protein>